<dbReference type="EMBL" id="JAKMXF010000354">
    <property type="protein sequence ID" value="KAI6646490.1"/>
    <property type="molecule type" value="Genomic_DNA"/>
</dbReference>
<protein>
    <submittedName>
        <fullName evidence="1">Uncharacterized protein</fullName>
    </submittedName>
</protein>
<dbReference type="AlphaFoldDB" id="A0AAV7JDD8"/>
<reference evidence="1 2" key="1">
    <citation type="journal article" date="2023" name="BMC Biol.">
        <title>The compact genome of the sponge Oopsacas minuta (Hexactinellida) is lacking key metazoan core genes.</title>
        <authorList>
            <person name="Santini S."/>
            <person name="Schenkelaars Q."/>
            <person name="Jourda C."/>
            <person name="Duchesne M."/>
            <person name="Belahbib H."/>
            <person name="Rocher C."/>
            <person name="Selva M."/>
            <person name="Riesgo A."/>
            <person name="Vervoort M."/>
            <person name="Leys S.P."/>
            <person name="Kodjabachian L."/>
            <person name="Le Bivic A."/>
            <person name="Borchiellini C."/>
            <person name="Claverie J.M."/>
            <person name="Renard E."/>
        </authorList>
    </citation>
    <scope>NUCLEOTIDE SEQUENCE [LARGE SCALE GENOMIC DNA]</scope>
    <source>
        <strain evidence="1">SPO-2</strain>
    </source>
</reference>
<gene>
    <name evidence="1" type="ORF">LOD99_12611</name>
</gene>
<name>A0AAV7JDD8_9METZ</name>
<evidence type="ECO:0000313" key="1">
    <source>
        <dbReference type="EMBL" id="KAI6646490.1"/>
    </source>
</evidence>
<keyword evidence="2" id="KW-1185">Reference proteome</keyword>
<dbReference type="SUPFAM" id="SSF63829">
    <property type="entry name" value="Calcium-dependent phosphotriesterase"/>
    <property type="match status" value="1"/>
</dbReference>
<evidence type="ECO:0000313" key="2">
    <source>
        <dbReference type="Proteomes" id="UP001165289"/>
    </source>
</evidence>
<proteinExistence type="predicted"/>
<comment type="caution">
    <text evidence="1">The sequence shown here is derived from an EMBL/GenBank/DDBJ whole genome shotgun (WGS) entry which is preliminary data.</text>
</comment>
<accession>A0AAV7JDD8</accession>
<dbReference type="Proteomes" id="UP001165289">
    <property type="component" value="Unassembled WGS sequence"/>
</dbReference>
<organism evidence="1 2">
    <name type="scientific">Oopsacas minuta</name>
    <dbReference type="NCBI Taxonomy" id="111878"/>
    <lineage>
        <taxon>Eukaryota</taxon>
        <taxon>Metazoa</taxon>
        <taxon>Porifera</taxon>
        <taxon>Hexactinellida</taxon>
        <taxon>Hexasterophora</taxon>
        <taxon>Lyssacinosida</taxon>
        <taxon>Leucopsacidae</taxon>
        <taxon>Oopsacas</taxon>
    </lineage>
</organism>
<sequence length="152" mass="17579">MYLSDNIMLTTESYHGITLQNGYNVKNFSFMQDFCFDCDKDDNIYVIVGSKTFTEEENTQIYIYSPDLENIGAFSIQKLCCPVTIRIQEDNMVVMCSKLQPHWSKILRYSLSTKELLQTVKFNSAFFQITSRLFLCFDPLDNLIIGCDKPGD</sequence>